<feature type="non-terminal residue" evidence="2">
    <location>
        <position position="1"/>
    </location>
</feature>
<proteinExistence type="predicted"/>
<sequence>WPKSSAAADAQHPPGSRRASPSATSLTSTSTRSAPTRCSRAPRRSSWRARSARGTRTR</sequence>
<accession>A0A6J4SZZ4</accession>
<feature type="non-terminal residue" evidence="2">
    <location>
        <position position="58"/>
    </location>
</feature>
<feature type="compositionally biased region" description="Low complexity" evidence="1">
    <location>
        <begin position="16"/>
        <end position="39"/>
    </location>
</feature>
<reference evidence="2" key="1">
    <citation type="submission" date="2020-02" db="EMBL/GenBank/DDBJ databases">
        <authorList>
            <person name="Meier V. D."/>
        </authorList>
    </citation>
    <scope>NUCLEOTIDE SEQUENCE</scope>
    <source>
        <strain evidence="2">AVDCRST_MAG17</strain>
    </source>
</reference>
<gene>
    <name evidence="2" type="ORF">AVDCRST_MAG17-1887</name>
</gene>
<evidence type="ECO:0000256" key="1">
    <source>
        <dbReference type="SAM" id="MobiDB-lite"/>
    </source>
</evidence>
<evidence type="ECO:0000313" key="2">
    <source>
        <dbReference type="EMBL" id="CAA9509474.1"/>
    </source>
</evidence>
<organism evidence="2">
    <name type="scientific">uncultured Solirubrobacterales bacterium</name>
    <dbReference type="NCBI Taxonomy" id="768556"/>
    <lineage>
        <taxon>Bacteria</taxon>
        <taxon>Bacillati</taxon>
        <taxon>Actinomycetota</taxon>
        <taxon>Thermoleophilia</taxon>
        <taxon>Solirubrobacterales</taxon>
        <taxon>environmental samples</taxon>
    </lineage>
</organism>
<feature type="compositionally biased region" description="Basic residues" evidence="1">
    <location>
        <begin position="40"/>
        <end position="58"/>
    </location>
</feature>
<dbReference type="AlphaFoldDB" id="A0A6J4SZZ4"/>
<protein>
    <submittedName>
        <fullName evidence="2">RNA polymerase sigma factor RpoD</fullName>
    </submittedName>
</protein>
<name>A0A6J4SZZ4_9ACTN</name>
<feature type="region of interest" description="Disordered" evidence="1">
    <location>
        <begin position="1"/>
        <end position="58"/>
    </location>
</feature>
<dbReference type="EMBL" id="CADCVV010000147">
    <property type="protein sequence ID" value="CAA9509474.1"/>
    <property type="molecule type" value="Genomic_DNA"/>
</dbReference>